<feature type="domain" description="TLDc" evidence="1">
    <location>
        <begin position="116"/>
        <end position="197"/>
    </location>
</feature>
<feature type="non-terminal residue" evidence="2">
    <location>
        <position position="1"/>
    </location>
</feature>
<dbReference type="Proteomes" id="UP001159405">
    <property type="component" value="Unassembled WGS sequence"/>
</dbReference>
<evidence type="ECO:0000313" key="2">
    <source>
        <dbReference type="EMBL" id="CAH3131902.1"/>
    </source>
</evidence>
<comment type="caution">
    <text evidence="2">The sequence shown here is derived from an EMBL/GenBank/DDBJ whole genome shotgun (WGS) entry which is preliminary data.</text>
</comment>
<proteinExistence type="predicted"/>
<evidence type="ECO:0000313" key="3">
    <source>
        <dbReference type="Proteomes" id="UP001159405"/>
    </source>
</evidence>
<dbReference type="PROSITE" id="PS51886">
    <property type="entry name" value="TLDC"/>
    <property type="match status" value="1"/>
</dbReference>
<evidence type="ECO:0000259" key="1">
    <source>
        <dbReference type="PROSITE" id="PS51886"/>
    </source>
</evidence>
<organism evidence="2 3">
    <name type="scientific">Porites lobata</name>
    <dbReference type="NCBI Taxonomy" id="104759"/>
    <lineage>
        <taxon>Eukaryota</taxon>
        <taxon>Metazoa</taxon>
        <taxon>Cnidaria</taxon>
        <taxon>Anthozoa</taxon>
        <taxon>Hexacorallia</taxon>
        <taxon>Scleractinia</taxon>
        <taxon>Fungiina</taxon>
        <taxon>Poritidae</taxon>
        <taxon>Porites</taxon>
    </lineage>
</organism>
<keyword evidence="3" id="KW-1185">Reference proteome</keyword>
<dbReference type="Pfam" id="PF07534">
    <property type="entry name" value="TLD"/>
    <property type="match status" value="1"/>
</dbReference>
<name>A0ABN8P3I9_9CNID</name>
<dbReference type="InterPro" id="IPR006571">
    <property type="entry name" value="TLDc_dom"/>
</dbReference>
<gene>
    <name evidence="2" type="ORF">PLOB_00036331</name>
</gene>
<protein>
    <recommendedName>
        <fullName evidence="1">TLDc domain-containing protein</fullName>
    </recommendedName>
</protein>
<sequence length="197" mass="21849">FSTGSCRYVSSNKSFLFSLYNINGYVPVKVNIKSGYYSGAIRTCSDRGPAFGGGHDWWIANNAASNRNSYTYCGSSYPLPPGYSASGRSCQFYAGSYKFTPTDVEVFYQTTTYSSSILDSHGSKYRAKLNSYLDPGLQTTGRSRFVRCWHGKTDGWAASTFHSNCDGKGRTVTIIQVGSYIFGGYTDKSWFSHSKYQ</sequence>
<accession>A0ABN8P3I9</accession>
<reference evidence="2 3" key="1">
    <citation type="submission" date="2022-05" db="EMBL/GenBank/DDBJ databases">
        <authorList>
            <consortium name="Genoscope - CEA"/>
            <person name="William W."/>
        </authorList>
    </citation>
    <scope>NUCLEOTIDE SEQUENCE [LARGE SCALE GENOMIC DNA]</scope>
</reference>
<dbReference type="EMBL" id="CALNXK010000050">
    <property type="protein sequence ID" value="CAH3131902.1"/>
    <property type="molecule type" value="Genomic_DNA"/>
</dbReference>